<organism evidence="1 2">
    <name type="scientific">Spirosoma validum</name>
    <dbReference type="NCBI Taxonomy" id="2771355"/>
    <lineage>
        <taxon>Bacteria</taxon>
        <taxon>Pseudomonadati</taxon>
        <taxon>Bacteroidota</taxon>
        <taxon>Cytophagia</taxon>
        <taxon>Cytophagales</taxon>
        <taxon>Cytophagaceae</taxon>
        <taxon>Spirosoma</taxon>
    </lineage>
</organism>
<feature type="non-terminal residue" evidence="1">
    <location>
        <position position="1"/>
    </location>
</feature>
<comment type="caution">
    <text evidence="1">The sequence shown here is derived from an EMBL/GenBank/DDBJ whole genome shotgun (WGS) entry which is preliminary data.</text>
</comment>
<protein>
    <submittedName>
        <fullName evidence="1">T9SS type A sorting domain-containing protein</fullName>
    </submittedName>
</protein>
<name>A0A927B6X7_9BACT</name>
<evidence type="ECO:0000313" key="2">
    <source>
        <dbReference type="Proteomes" id="UP000653797"/>
    </source>
</evidence>
<dbReference type="InterPro" id="IPR026444">
    <property type="entry name" value="Secre_tail"/>
</dbReference>
<keyword evidence="2" id="KW-1185">Reference proteome</keyword>
<proteinExistence type="predicted"/>
<dbReference type="AlphaFoldDB" id="A0A927B6X7"/>
<evidence type="ECO:0000313" key="1">
    <source>
        <dbReference type="EMBL" id="MBD2756844.1"/>
    </source>
</evidence>
<sequence>FNFGAYCGGRAREVASELGSGLQVSMLGNPVAADWVEVEVKGAQGQPLKLQLTNTLGEVSSQQMVEVAGTVERHKIGVGRLPGVYFLQVMTPAQNKTIKVIRQQ</sequence>
<dbReference type="EMBL" id="JACXAA010000014">
    <property type="protein sequence ID" value="MBD2756844.1"/>
    <property type="molecule type" value="Genomic_DNA"/>
</dbReference>
<dbReference type="Proteomes" id="UP000653797">
    <property type="component" value="Unassembled WGS sequence"/>
</dbReference>
<dbReference type="NCBIfam" id="TIGR04183">
    <property type="entry name" value="Por_Secre_tail"/>
    <property type="match status" value="1"/>
</dbReference>
<reference evidence="1" key="1">
    <citation type="submission" date="2020-09" db="EMBL/GenBank/DDBJ databases">
        <authorList>
            <person name="Kim M.K."/>
        </authorList>
    </citation>
    <scope>NUCLEOTIDE SEQUENCE</scope>
    <source>
        <strain evidence="1">BT704</strain>
    </source>
</reference>
<dbReference type="RefSeq" id="WP_191042461.1">
    <property type="nucleotide sequence ID" value="NZ_JACXAA010000014.1"/>
</dbReference>
<accession>A0A927B6X7</accession>
<gene>
    <name evidence="1" type="ORF">IC230_28455</name>
</gene>